<dbReference type="EMBL" id="JAGRRH010000010">
    <property type="protein sequence ID" value="KAG7363796.1"/>
    <property type="molecule type" value="Genomic_DNA"/>
</dbReference>
<evidence type="ECO:0000313" key="3">
    <source>
        <dbReference type="EMBL" id="KAG7363796.1"/>
    </source>
</evidence>
<protein>
    <submittedName>
        <fullName evidence="3">Uncharacterized protein</fullName>
    </submittedName>
</protein>
<organism evidence="3 4">
    <name type="scientific">Nitzschia inconspicua</name>
    <dbReference type="NCBI Taxonomy" id="303405"/>
    <lineage>
        <taxon>Eukaryota</taxon>
        <taxon>Sar</taxon>
        <taxon>Stramenopiles</taxon>
        <taxon>Ochrophyta</taxon>
        <taxon>Bacillariophyta</taxon>
        <taxon>Bacillariophyceae</taxon>
        <taxon>Bacillariophycidae</taxon>
        <taxon>Bacillariales</taxon>
        <taxon>Bacillariaceae</taxon>
        <taxon>Nitzschia</taxon>
    </lineage>
</organism>
<accession>A0A9K3LNV2</accession>
<reference evidence="3" key="2">
    <citation type="submission" date="2021-04" db="EMBL/GenBank/DDBJ databases">
        <authorList>
            <person name="Podell S."/>
        </authorList>
    </citation>
    <scope>NUCLEOTIDE SEQUENCE</scope>
    <source>
        <strain evidence="3">Hildebrandi</strain>
    </source>
</reference>
<keyword evidence="1" id="KW-0175">Coiled coil</keyword>
<evidence type="ECO:0000313" key="4">
    <source>
        <dbReference type="Proteomes" id="UP000693970"/>
    </source>
</evidence>
<evidence type="ECO:0000256" key="2">
    <source>
        <dbReference type="SAM" id="MobiDB-lite"/>
    </source>
</evidence>
<feature type="coiled-coil region" evidence="1">
    <location>
        <begin position="284"/>
        <end position="311"/>
    </location>
</feature>
<proteinExistence type="predicted"/>
<evidence type="ECO:0000256" key="1">
    <source>
        <dbReference type="SAM" id="Coils"/>
    </source>
</evidence>
<keyword evidence="4" id="KW-1185">Reference proteome</keyword>
<name>A0A9K3LNV2_9STRA</name>
<dbReference type="Proteomes" id="UP000693970">
    <property type="component" value="Unassembled WGS sequence"/>
</dbReference>
<gene>
    <name evidence="3" type="ORF">IV203_027157</name>
</gene>
<sequence length="321" mass="36629">MHTDCEYYPILESQQQRLQDLSIRESHQDRATAAAAAAAKLCGPSGICFHSQSENDRINTIRRRMVQRLHRVIGRLPQQRQCSIQTHKAALALERYLFRRSSLQEYQDWPTIKERLRSILIIRLCQRSLKGKKRTESMNATACTTTTATSATTNNPDHPTSSSSSSSYLQHNLLLKPPLTLQSVTQRTDVLMQVLGNDLFQRVQALVRRIQTVKLQQVVSLKGCCSGAAATCPLVPYNNNNNNNNNNKYQANFTGRFPVPVKDLFFHTTLVQAFEVMPVDKLEMLSWTRMIEEAENNLQAFEEYNNNDDDDDDDDDHTNNK</sequence>
<feature type="region of interest" description="Disordered" evidence="2">
    <location>
        <begin position="147"/>
        <end position="166"/>
    </location>
</feature>
<dbReference type="AlphaFoldDB" id="A0A9K3LNV2"/>
<comment type="caution">
    <text evidence="3">The sequence shown here is derived from an EMBL/GenBank/DDBJ whole genome shotgun (WGS) entry which is preliminary data.</text>
</comment>
<reference evidence="3" key="1">
    <citation type="journal article" date="2021" name="Sci. Rep.">
        <title>Diploid genomic architecture of Nitzschia inconspicua, an elite biomass production diatom.</title>
        <authorList>
            <person name="Oliver A."/>
            <person name="Podell S."/>
            <person name="Pinowska A."/>
            <person name="Traller J.C."/>
            <person name="Smith S.R."/>
            <person name="McClure R."/>
            <person name="Beliaev A."/>
            <person name="Bohutskyi P."/>
            <person name="Hill E.A."/>
            <person name="Rabines A."/>
            <person name="Zheng H."/>
            <person name="Allen L.Z."/>
            <person name="Kuo A."/>
            <person name="Grigoriev I.V."/>
            <person name="Allen A.E."/>
            <person name="Hazlebeck D."/>
            <person name="Allen E.E."/>
        </authorList>
    </citation>
    <scope>NUCLEOTIDE SEQUENCE</scope>
    <source>
        <strain evidence="3">Hildebrandi</strain>
    </source>
</reference>